<reference evidence="3" key="1">
    <citation type="journal article" date="2007" name="Nature">
        <title>The grapevine genome sequence suggests ancestral hexaploidization in major angiosperm phyla.</title>
        <authorList>
            <consortium name="The French-Italian Public Consortium for Grapevine Genome Characterization."/>
            <person name="Jaillon O."/>
            <person name="Aury J.-M."/>
            <person name="Noel B."/>
            <person name="Policriti A."/>
            <person name="Clepet C."/>
            <person name="Casagrande A."/>
            <person name="Choisne N."/>
            <person name="Aubourg S."/>
            <person name="Vitulo N."/>
            <person name="Jubin C."/>
            <person name="Vezzi A."/>
            <person name="Legeai F."/>
            <person name="Hugueney P."/>
            <person name="Dasilva C."/>
            <person name="Horner D."/>
            <person name="Mica E."/>
            <person name="Jublot D."/>
            <person name="Poulain J."/>
            <person name="Bruyere C."/>
            <person name="Billault A."/>
            <person name="Segurens B."/>
            <person name="Gouyvenoux M."/>
            <person name="Ugarte E."/>
            <person name="Cattonaro F."/>
            <person name="Anthouard V."/>
            <person name="Vico V."/>
            <person name="Del Fabbro C."/>
            <person name="Alaux M."/>
            <person name="Di Gaspero G."/>
            <person name="Dumas V."/>
            <person name="Felice N."/>
            <person name="Paillard S."/>
            <person name="Juman I."/>
            <person name="Moroldo M."/>
            <person name="Scalabrin S."/>
            <person name="Canaguier A."/>
            <person name="Le Clainche I."/>
            <person name="Malacrida G."/>
            <person name="Durand E."/>
            <person name="Pesole G."/>
            <person name="Laucou V."/>
            <person name="Chatelet P."/>
            <person name="Merdinoglu D."/>
            <person name="Delledonne M."/>
            <person name="Pezzotti M."/>
            <person name="Lecharny A."/>
            <person name="Scarpelli C."/>
            <person name="Artiguenave F."/>
            <person name="Pe M.E."/>
            <person name="Valle G."/>
            <person name="Morgante M."/>
            <person name="Caboche M."/>
            <person name="Adam-Blondon A.-F."/>
            <person name="Weissenbach J."/>
            <person name="Quetier F."/>
            <person name="Wincker P."/>
        </authorList>
    </citation>
    <scope>NUCLEOTIDE SEQUENCE [LARGE SCALE GENOMIC DNA]</scope>
    <source>
        <strain evidence="3">cv. Pinot noir / PN40024</strain>
    </source>
</reference>
<protein>
    <submittedName>
        <fullName evidence="2">Uncharacterized protein</fullName>
    </submittedName>
</protein>
<name>D7T7K3_VITVI</name>
<dbReference type="Proteomes" id="UP000009183">
    <property type="component" value="Chromosome 16"/>
</dbReference>
<sequence>MIAWVSRLALLVHVFVAWLLVYKLKVGFVGIAVTFGFSWDGCFISGIKSIWTGMLSGILVQTLLLAIMTDRCDWEKQCTCSSHAIFLFIFLKLLMIKALFLYFFFIFLFSNNFLKSPKIPKFQVYLSTHLSILFLKKKKKYHFRNNLVKSYSKVNLRNSNS</sequence>
<feature type="transmembrane region" description="Helical" evidence="1">
    <location>
        <begin position="80"/>
        <end position="107"/>
    </location>
</feature>
<keyword evidence="1" id="KW-0812">Transmembrane</keyword>
<evidence type="ECO:0000313" key="3">
    <source>
        <dbReference type="Proteomes" id="UP000009183"/>
    </source>
</evidence>
<dbReference type="HOGENOM" id="CLU_1646758_0_0_1"/>
<accession>D7T7K3</accession>
<dbReference type="InParanoid" id="D7T7K3"/>
<keyword evidence="1" id="KW-0472">Membrane</keyword>
<dbReference type="PaxDb" id="29760-VIT_16s0039g01530.t01"/>
<dbReference type="OrthoDB" id="692931at2759"/>
<evidence type="ECO:0000256" key="1">
    <source>
        <dbReference type="SAM" id="Phobius"/>
    </source>
</evidence>
<keyword evidence="1" id="KW-1133">Transmembrane helix</keyword>
<dbReference type="AlphaFoldDB" id="D7T7K3"/>
<proteinExistence type="predicted"/>
<keyword evidence="3" id="KW-1185">Reference proteome</keyword>
<gene>
    <name evidence="2" type="ordered locus">VIT_16s0039g01530</name>
</gene>
<organism evidence="2 3">
    <name type="scientific">Vitis vinifera</name>
    <name type="common">Grape</name>
    <dbReference type="NCBI Taxonomy" id="29760"/>
    <lineage>
        <taxon>Eukaryota</taxon>
        <taxon>Viridiplantae</taxon>
        <taxon>Streptophyta</taxon>
        <taxon>Embryophyta</taxon>
        <taxon>Tracheophyta</taxon>
        <taxon>Spermatophyta</taxon>
        <taxon>Magnoliopsida</taxon>
        <taxon>eudicotyledons</taxon>
        <taxon>Gunneridae</taxon>
        <taxon>Pentapetalae</taxon>
        <taxon>rosids</taxon>
        <taxon>Vitales</taxon>
        <taxon>Vitaceae</taxon>
        <taxon>Viteae</taxon>
        <taxon>Vitis</taxon>
    </lineage>
</organism>
<dbReference type="EMBL" id="FN595750">
    <property type="protein sequence ID" value="CBI26474.3"/>
    <property type="molecule type" value="Genomic_DNA"/>
</dbReference>
<evidence type="ECO:0000313" key="2">
    <source>
        <dbReference type="EMBL" id="CBI26474.3"/>
    </source>
</evidence>
<feature type="transmembrane region" description="Helical" evidence="1">
    <location>
        <begin position="47"/>
        <end position="68"/>
    </location>
</feature>